<dbReference type="SUPFAM" id="SSF50494">
    <property type="entry name" value="Trypsin-like serine proteases"/>
    <property type="match status" value="1"/>
</dbReference>
<dbReference type="EMBL" id="JACBZI010000001">
    <property type="protein sequence ID" value="NYI09889.1"/>
    <property type="molecule type" value="Genomic_DNA"/>
</dbReference>
<organism evidence="6 7">
    <name type="scientific">Nocardioides marinus</name>
    <dbReference type="NCBI Taxonomy" id="374514"/>
    <lineage>
        <taxon>Bacteria</taxon>
        <taxon>Bacillati</taxon>
        <taxon>Actinomycetota</taxon>
        <taxon>Actinomycetes</taxon>
        <taxon>Propionibacteriales</taxon>
        <taxon>Nocardioidaceae</taxon>
        <taxon>Nocardioides</taxon>
    </lineage>
</organism>
<dbReference type="PANTHER" id="PTHR24276">
    <property type="entry name" value="POLYSERASE-RELATED"/>
    <property type="match status" value="1"/>
</dbReference>
<comment type="similarity">
    <text evidence="1">Belongs to the peptidase S1 family.</text>
</comment>
<dbReference type="InterPro" id="IPR043504">
    <property type="entry name" value="Peptidase_S1_PA_chymotrypsin"/>
</dbReference>
<keyword evidence="4" id="KW-0732">Signal</keyword>
<accession>A0A7Y9YF32</accession>
<dbReference type="RefSeq" id="WP_179530806.1">
    <property type="nucleotide sequence ID" value="NZ_BAAAPP010000004.1"/>
</dbReference>
<dbReference type="InterPro" id="IPR009003">
    <property type="entry name" value="Peptidase_S1_PA"/>
</dbReference>
<dbReference type="PROSITE" id="PS50240">
    <property type="entry name" value="TRYPSIN_DOM"/>
    <property type="match status" value="1"/>
</dbReference>
<dbReference type="Gene3D" id="2.40.10.10">
    <property type="entry name" value="Trypsin-like serine proteases"/>
    <property type="match status" value="1"/>
</dbReference>
<dbReference type="InterPro" id="IPR018114">
    <property type="entry name" value="TRYPSIN_HIS"/>
</dbReference>
<evidence type="ECO:0000256" key="3">
    <source>
        <dbReference type="RuleBase" id="RU363034"/>
    </source>
</evidence>
<evidence type="ECO:0000259" key="5">
    <source>
        <dbReference type="PROSITE" id="PS50240"/>
    </source>
</evidence>
<dbReference type="GO" id="GO:0004252">
    <property type="term" value="F:serine-type endopeptidase activity"/>
    <property type="evidence" value="ECO:0007669"/>
    <property type="project" value="UniProtKB-EC"/>
</dbReference>
<keyword evidence="7" id="KW-1185">Reference proteome</keyword>
<gene>
    <name evidence="6" type="ORF">BKA05_001404</name>
</gene>
<dbReference type="Proteomes" id="UP000537326">
    <property type="component" value="Unassembled WGS sequence"/>
</dbReference>
<dbReference type="InterPro" id="IPR001314">
    <property type="entry name" value="Peptidase_S1A"/>
</dbReference>
<dbReference type="AlphaFoldDB" id="A0A7Y9YF32"/>
<dbReference type="Pfam" id="PF00089">
    <property type="entry name" value="Trypsin"/>
    <property type="match status" value="1"/>
</dbReference>
<evidence type="ECO:0000313" key="7">
    <source>
        <dbReference type="Proteomes" id="UP000537326"/>
    </source>
</evidence>
<sequence>MTPHPAVRGVLVRLLAPLLFLALAVAALPAPATAIVGGEDAKKGEFPFMASIQRAGSSGSEGQICGGSVVGKRWILTAAHCTVFSKKQVQVVVGRTDLSAKGGQVLRVSGFAVHPDYDDTGSSDVALWRTKKRIKAPRIALPKAADDALEAAGTVLTVAGWGVESSGGSEAPENLKKVDVSVSSDLECITNLLLGFNADTEFCASELGGDSCQGDSGGPIFGTRESGKVVQVGVVSYGLGCAVPLFPGVYAELNAPGIIDWVRATMRAGKKAGS</sequence>
<dbReference type="FunFam" id="2.40.10.10:FF:000068">
    <property type="entry name" value="transmembrane protease serine 2"/>
    <property type="match status" value="1"/>
</dbReference>
<evidence type="ECO:0000256" key="1">
    <source>
        <dbReference type="ARBA" id="ARBA00007664"/>
    </source>
</evidence>
<protein>
    <submittedName>
        <fullName evidence="6">Trypsin</fullName>
        <ecNumber evidence="6">3.4.21.4</ecNumber>
    </submittedName>
</protein>
<keyword evidence="2" id="KW-1015">Disulfide bond</keyword>
<dbReference type="PROSITE" id="PS00134">
    <property type="entry name" value="TRYPSIN_HIS"/>
    <property type="match status" value="1"/>
</dbReference>
<feature type="domain" description="Peptidase S1" evidence="5">
    <location>
        <begin position="35"/>
        <end position="267"/>
    </location>
</feature>
<comment type="caution">
    <text evidence="6">The sequence shown here is derived from an EMBL/GenBank/DDBJ whole genome shotgun (WGS) entry which is preliminary data.</text>
</comment>
<dbReference type="PRINTS" id="PR00722">
    <property type="entry name" value="CHYMOTRYPSIN"/>
</dbReference>
<keyword evidence="3 6" id="KW-0378">Hydrolase</keyword>
<evidence type="ECO:0000313" key="6">
    <source>
        <dbReference type="EMBL" id="NYI09889.1"/>
    </source>
</evidence>
<dbReference type="SMART" id="SM00020">
    <property type="entry name" value="Tryp_SPc"/>
    <property type="match status" value="1"/>
</dbReference>
<evidence type="ECO:0000256" key="4">
    <source>
        <dbReference type="SAM" id="SignalP"/>
    </source>
</evidence>
<dbReference type="CDD" id="cd00190">
    <property type="entry name" value="Tryp_SPc"/>
    <property type="match status" value="1"/>
</dbReference>
<proteinExistence type="inferred from homology"/>
<dbReference type="PANTHER" id="PTHR24276:SF98">
    <property type="entry name" value="FI18310P1-RELATED"/>
    <property type="match status" value="1"/>
</dbReference>
<name>A0A7Y9YF32_9ACTN</name>
<keyword evidence="3" id="KW-0645">Protease</keyword>
<dbReference type="InterPro" id="IPR050430">
    <property type="entry name" value="Peptidase_S1"/>
</dbReference>
<keyword evidence="3" id="KW-0720">Serine protease</keyword>
<evidence type="ECO:0000256" key="2">
    <source>
        <dbReference type="ARBA" id="ARBA00023157"/>
    </source>
</evidence>
<dbReference type="InterPro" id="IPR001254">
    <property type="entry name" value="Trypsin_dom"/>
</dbReference>
<dbReference type="InterPro" id="IPR033116">
    <property type="entry name" value="TRYPSIN_SER"/>
</dbReference>
<dbReference type="EC" id="3.4.21.4" evidence="6"/>
<feature type="signal peptide" evidence="4">
    <location>
        <begin position="1"/>
        <end position="34"/>
    </location>
</feature>
<dbReference type="GO" id="GO:0006508">
    <property type="term" value="P:proteolysis"/>
    <property type="evidence" value="ECO:0007669"/>
    <property type="project" value="UniProtKB-KW"/>
</dbReference>
<dbReference type="PROSITE" id="PS00135">
    <property type="entry name" value="TRYPSIN_SER"/>
    <property type="match status" value="1"/>
</dbReference>
<reference evidence="6 7" key="1">
    <citation type="submission" date="2020-07" db="EMBL/GenBank/DDBJ databases">
        <title>Sequencing the genomes of 1000 actinobacteria strains.</title>
        <authorList>
            <person name="Klenk H.-P."/>
        </authorList>
    </citation>
    <scope>NUCLEOTIDE SEQUENCE [LARGE SCALE GENOMIC DNA]</scope>
    <source>
        <strain evidence="6 7">DSM 18248</strain>
    </source>
</reference>
<feature type="chain" id="PRO_5031200317" evidence="4">
    <location>
        <begin position="35"/>
        <end position="274"/>
    </location>
</feature>